<reference evidence="8 9" key="1">
    <citation type="submission" date="2016-01" db="EMBL/GenBank/DDBJ databases">
        <title>High potential of lignocellulose degradation of a new Verrucomicrobia species.</title>
        <authorList>
            <person name="Wang Y."/>
            <person name="Shi Y."/>
            <person name="Qiu Z."/>
            <person name="Liu S."/>
            <person name="Yang H."/>
        </authorList>
    </citation>
    <scope>NUCLEOTIDE SEQUENCE [LARGE SCALE GENOMIC DNA]</scope>
    <source>
        <strain evidence="8 9">TSB47</strain>
    </source>
</reference>
<dbReference type="GO" id="GO:0005576">
    <property type="term" value="C:extracellular region"/>
    <property type="evidence" value="ECO:0007669"/>
    <property type="project" value="UniProtKB-SubCell"/>
</dbReference>
<accession>A0A178IB36</accession>
<keyword evidence="5" id="KW-0732">Signal</keyword>
<keyword evidence="6" id="KW-0472">Membrane</keyword>
<proteinExistence type="predicted"/>
<gene>
    <name evidence="8" type="ORF">AW736_24755</name>
</gene>
<comment type="subcellular location">
    <subcellularLocation>
        <location evidence="1">Cell envelope</location>
    </subcellularLocation>
    <subcellularLocation>
        <location evidence="2">Cell outer membrane</location>
    </subcellularLocation>
    <subcellularLocation>
        <location evidence="3">Secreted</location>
    </subcellularLocation>
</comment>
<comment type="caution">
    <text evidence="8">The sequence shown here is derived from an EMBL/GenBank/DDBJ whole genome shotgun (WGS) entry which is preliminary data.</text>
</comment>
<evidence type="ECO:0000256" key="5">
    <source>
        <dbReference type="ARBA" id="ARBA00022729"/>
    </source>
</evidence>
<sequence>ANNVLIVGATAATFTATNNSAGASGGVLYVGRGLGVSGSLVFGGRYAAATIAGNRATGNGGALATDQGSIFLTATIAGLLDIRGNTAATGGAIHSGGDLFISGSYGSALFRSNTASANGGALNAAGSLTLGGAYAATGTLLFASNTAAGRGGALYAGNAVRLSATTGAGGTLAFTGNTAGAGGAIGLGAGGTLTFTNASPNIVFLGNTASGAGGGALYSSGSLTLGGTTGSVLFQRNSAASGAAIYADGALTLRGAYASLVLDSNTAAQNGGAMISQNGRIVLSATAGSLVLAGNYAGGAGGALVSSGTDIIISGSYGSIAISNNTAGSYGGALAAGGYGSITLDARSGGSYIVANNTAAQNGGAFFVANSFNLNLASGTFLATGNRALSGDGGFLYVQPMMTTGSILFNIGADAAARIGDASSIAAQADSIATGYGVNLHKTGGGLLELWGDNTITGGTTIVTGGTLHLPGSITSIGAVIDGAAGVVDASGYWNTQYGDFTVGRSSAASVTLAGSGSVNSNAVTIGGQSGATGTVALSGLSRWSSNGASLIGDQAGAAGVLTVGGSAYWFTEGHALTIGNAGAGAVVLADSGSITTNNGVTFGALATGVGTGTLAGSAYWDSGNNAFTVGGAGTGALTLAGSAHITGGPVIFGDQAGALGTGTIAGSGFWDTHNIVFTVGNSGTGALTLAGSGSISSAGVTFGAQTGGSGTGAIAGAALWNVLGDFRLGGSGIGALAMRDSGSLRLTGNYAQNQDSTLSLDLGGQPRGPYIDAMTASLSGTLNIIGFGGVFSGASATDVQNLASYVLIHTANGITDDFTYVNVNAGLAANAPDFVIAGAHKSADNRDYVLGFDLAWFADTSRGHGYFTLPGPAAFDVNVALVDETHKGAFTTGWDGKSLTVTSSNSGTLVLSANNTYTGTTTVDGGVLRITGTTAGNAAGVIGGASGTGALVEIASGASWQIAGGLAIGATGTGELSVQAGGSLATAGPVAIGGGSGTANSKATVTGVWRHTTGDFDIDSHNADALIVAEAGRLFTDSRVSIGNTLDSLVGMVVQDTAFWDSGTGNIVLGNTGFASVELRGSGSILSGGTLTVGAAATGTAVISGSDSTLWHHAGEFVLGDAGFGQLLLKASGSMQVDNNVILANQAGSNGQAWIHDHSRLNVGGDFINGVGGSGILRVDNDGRLDVGGTYAQSSSSLLRIIFDSVLRSPGDAFIYAGNASLSGTLNVLAFTGAATGTTASAIANSNKLIIRTHTDIQGDFDAISVISSDSSAPLDFILLDGYKANNIADTTSNSGTDYYIGFNLAWLVSDTRAHGNFTLDAGRSFDVNVSLGDEPPTPATSWDGKSLAKSGRGNLILSAGHSYSGTTFVYGGTLTLTGTGQIAGSAAALINGGMAIVNGTGYWTATGNPSGDGQFIVGGTTNSTLQLTASGSIDSTAVRTVIGSGSTATGAANLSGSGRWTGSDFILGENGSGNVTLNNAAEVHAANTILGHNSRASGILIVNGSARWNNDVAGVFTVGDSGTGSMILFSNALISSGTVVFGGTGGGRGTAVLSGSATWDTNGRDFIIGDSGTGVLELTNNSRIHSGTVVIGAKTGSSNQVTITNSAFWDTNGAAFVIGDAGDGVLSLQGSGSVSSGALILGRGNDPGFGGALQVAGSGYWTTNGNDVTVGGETTGAVVMQGSGSIRAGSITLGLNAGATGTGLISNSALMRADGDFLNGGAGVGELQIRDSGSLSVGGLYEQSSDSLLQIVLTGTRGAFITAGSAALSGTLTVSGFSGTVTGTKASDVGGNSILLIRTGNVIAGDFGARLVITPTSGLPDFIIADAYRASNGVRDEVTGTDYVVGFGLAWFSDTTKGHGSFTLDAGHAFNVDVSLVDEDSKGTFATGAWDGKSLTKLGAGTLVLSSVNTYSGATIIREGGLLVSATGANAAAALGTGTLVLFDSTTTSGTLLFDTTATMTQRQVVDVDSAAALANTNPAALLTVTAPAHAGDGGAVHVNAGGTYNLLGDIAFAGNNASSASGGAIYLDTGATLGLGVGGIAFTGNTAGAGGAVSGRDALVINGGGGALVATDNRAGSTGGAFDALGDIRLSDSYGAIVIAGNTAGTFGGALYSHGGGISITATAGVFTATGNTAAAGGFAYAGAGGITLAGLYDAIRVAGNSATAGSGGAIYGARGVSINVSDSLVIQSNTAAIHGGAVYSGSDFALTGSFEGILIEGNISGTHGGAVYAEGDAAIGGTVGGDILITGNSAITGYGGAIYSGGALALNATAGGGIHIDGNTSGTSGGALFGNGAITINSAAAGTLSVTNNASNGGGALTSGASITIGGSYGDILIASNTARVAGGGAFAASLGSIAVDTLTSGSLVIRDNYTALTGGAFTAGGAASAITIGGTYGAIAISSNTASGAGAFRAANGASLVIDAVADSFEIVQNTASGGVGGVAVADGAITIGGHYGSLLVSSNTASLSSGAFYSGGDTTLTGSHGVITIAGNTALTGGGGAFWAGGDLAFPATAASLVATDNAARNGAGGFAGAAGAVIIDGDYGTVTITNNISGTGGAIYSGGNFTLRLASGDTLVATGNLAADEASGGFLYVNSGSILFDIAAGADAQIGFQFSRAMQADSIATGADVNLVKAGAGLLMLWANNTVSGTSLLLDGTLAMAAEGSLATGVYEQEAGATLSLDLSGAPRPSFITATAAQLSGTLDLLNASALIAGGTKASELAQNNQVLIHTTDTITGGFTGTIGVNGAGAADYLVSGAFIVGGTDYVLGSQLAWFSDTTASHGNFTLGADETFEVDVPLGDTTPHAAGANVPAWDGASLTLTASNSGTLILSASNNYSGTTTVNGGVLEVTGWTGSTAQVNIASAANSSGTVSVSGYWNTAGNLIVGGSGSGALLMSGGTVRANSIIIGGNSTGVGTGSVGAGALLIGSGGINVGGNGSGTLIIAAGGTARGNYDRIGDQDGDATLLVEGVWTNTTFRVGIYGDAALTISGTGMVLTAANGSINDDASNGHVSTALLTGSGWWDVGTTFTMGGYEGTGSLAITQSGSLTVGTDATIGSYEDTSFVNVSGSGLFRTGSNFTLGNASGPATLFMSESGSVRAGGTYAQGANGTLSITHTGTLGSRGAFVTAASGTLSGTLTVNAGGTAAFVNGGSASALANNSQVLIRTGTISGGFDTVTVTGGTSTHDFLTLGAFIVGGTDYVLGSQLTWYSGTATAHGNFTLGAGETFTVDVPLNNTATPNTSGWDGASLTVTASNSGTLILSASNNYSGTTTVNGGVLEVTGWTGSTAQVNIASAANSSGTVSVSGYLGTANSGINVGGWQASDTNAHGILNLTGTAAGSLNVGRGTASTGEVNVSGNGALFGNSDWIGNNGALGTVNVTDSGSWSNGWLYVGYWGGTGVVNVSGTGVVTATTAYIGYYSYEEVARGELNVSGSGWFQAGELSIGHQGFGTGATLEGAVTLTDSGSVTAGNIVIANSAGGGAVTTGSASVGGNALLASATNIILGNGTNSAALAVSGSGLVTAGGAYAQNAQSTLTLDAAGDGVTARGAGDAFIYASSATVGGTISVSGFATGSAFADAQSVVNSGHQVLISATSGTISGVFASATLAGVSALPDYLYGGIYKTTSGSSYVAGVNLAWFGDAASGHGNFTVAGGTSFDVNTTLSDTMGLAGSPAYASGWDGRSLTVTASNSGTLILSGSNTHTGTTTVNGGALAITGWTGSNAAGLIDGGAGGAANLIVSGSGYWGIVNGGDLRVGKTGTGSLTITGGTVNAGSFVYLGYDADAVGTGTVGGGGLLGANMIIVGEGGVGSLSVTGGVVAANTWISIGDSSNGLGTVGVGAGGLMTSGNNITVGNSGTGALVIAQGGTASAVGEIRFGYLGGVGSGTVGGVLAGSSNFYVGSDLGGTGALAVGGSGSVTAGGAYTQNTRSTLDLTLSGSLGSRGAFITAGSAQLSGTLTVNATGTAAFVNGGSASALANNAQVLLHTGGISGDFAAKSVSGGTSQKDFLTFGAFIVGGTDYVLGTQLTWLSGTDRSHGNFTLGEGEVFNVDVALGNTTPHGANLALSDSWDGASLTVTSSNRGDLILSASNSYSGTTLVNGGTLTITGYVGGTAGVIGSGSGTDGTVNLSGSGQWRMNGSAPLNIGNNTGTGALAITDSGTVTAGGVGIGATGLVAVG</sequence>
<dbReference type="NCBIfam" id="TIGR01376">
    <property type="entry name" value="POMP_repeat"/>
    <property type="match status" value="6"/>
</dbReference>
<evidence type="ECO:0008006" key="10">
    <source>
        <dbReference type="Google" id="ProtNLM"/>
    </source>
</evidence>
<feature type="non-terminal residue" evidence="8">
    <location>
        <position position="4181"/>
    </location>
</feature>
<dbReference type="Pfam" id="PF12951">
    <property type="entry name" value="PATR"/>
    <property type="match status" value="9"/>
</dbReference>
<name>A0A178IB36_9BACT</name>
<feature type="non-terminal residue" evidence="8">
    <location>
        <position position="1"/>
    </location>
</feature>
<dbReference type="SMART" id="SM00710">
    <property type="entry name" value="PbH1"/>
    <property type="match status" value="12"/>
</dbReference>
<protein>
    <recommendedName>
        <fullName evidence="10">Autotransporter domain-containing protein</fullName>
    </recommendedName>
</protein>
<dbReference type="GO" id="GO:0009279">
    <property type="term" value="C:cell outer membrane"/>
    <property type="evidence" value="ECO:0007669"/>
    <property type="project" value="UniProtKB-SubCell"/>
</dbReference>
<organism evidence="8 9">
    <name type="scientific">Termitidicoccus mucosus</name>
    <dbReference type="NCBI Taxonomy" id="1184151"/>
    <lineage>
        <taxon>Bacteria</taxon>
        <taxon>Pseudomonadati</taxon>
        <taxon>Verrucomicrobiota</taxon>
        <taxon>Opitutia</taxon>
        <taxon>Opitutales</taxon>
        <taxon>Opitutaceae</taxon>
        <taxon>Termitidicoccus</taxon>
    </lineage>
</organism>
<evidence type="ECO:0000256" key="7">
    <source>
        <dbReference type="ARBA" id="ARBA00023237"/>
    </source>
</evidence>
<evidence type="ECO:0000313" key="9">
    <source>
        <dbReference type="Proteomes" id="UP000078486"/>
    </source>
</evidence>
<evidence type="ECO:0000256" key="3">
    <source>
        <dbReference type="ARBA" id="ARBA00004613"/>
    </source>
</evidence>
<dbReference type="Proteomes" id="UP000078486">
    <property type="component" value="Unassembled WGS sequence"/>
</dbReference>
<keyword evidence="7" id="KW-0998">Cell outer membrane</keyword>
<dbReference type="NCBIfam" id="TIGR02601">
    <property type="entry name" value="autotrns_rpt"/>
    <property type="match status" value="7"/>
</dbReference>
<evidence type="ECO:0000256" key="6">
    <source>
        <dbReference type="ARBA" id="ARBA00023136"/>
    </source>
</evidence>
<dbReference type="STRING" id="1184151.AW736_24755"/>
<evidence type="ECO:0000256" key="2">
    <source>
        <dbReference type="ARBA" id="ARBA00004442"/>
    </source>
</evidence>
<dbReference type="InterPro" id="IPR003368">
    <property type="entry name" value="POMP_repeat"/>
</dbReference>
<keyword evidence="4" id="KW-0964">Secreted</keyword>
<evidence type="ECO:0000256" key="4">
    <source>
        <dbReference type="ARBA" id="ARBA00022525"/>
    </source>
</evidence>
<dbReference type="EMBL" id="LRRQ01000177">
    <property type="protein sequence ID" value="OAM87242.1"/>
    <property type="molecule type" value="Genomic_DNA"/>
</dbReference>
<keyword evidence="9" id="KW-1185">Reference proteome</keyword>
<dbReference type="InterPro" id="IPR006626">
    <property type="entry name" value="PbH1"/>
</dbReference>
<dbReference type="RefSeq" id="WP_334319739.1">
    <property type="nucleotide sequence ID" value="NZ_KV441846.1"/>
</dbReference>
<evidence type="ECO:0000256" key="1">
    <source>
        <dbReference type="ARBA" id="ARBA00004196"/>
    </source>
</evidence>
<dbReference type="InterPro" id="IPR013425">
    <property type="entry name" value="Autotrns_rpt"/>
</dbReference>
<evidence type="ECO:0000313" key="8">
    <source>
        <dbReference type="EMBL" id="OAM87242.1"/>
    </source>
</evidence>